<evidence type="ECO:0000256" key="1">
    <source>
        <dbReference type="SAM" id="MobiDB-lite"/>
    </source>
</evidence>
<dbReference type="AlphaFoldDB" id="A0A1J7I6U5"/>
<keyword evidence="3" id="KW-1185">Reference proteome</keyword>
<feature type="region of interest" description="Disordered" evidence="1">
    <location>
        <begin position="431"/>
        <end position="493"/>
    </location>
</feature>
<feature type="region of interest" description="Disordered" evidence="1">
    <location>
        <begin position="545"/>
        <end position="592"/>
    </location>
</feature>
<accession>A0A1J7I6U5</accession>
<dbReference type="InParanoid" id="A0A1J7I6U5"/>
<reference evidence="2 3" key="1">
    <citation type="submission" date="2016-10" db="EMBL/GenBank/DDBJ databases">
        <title>Draft genome sequence of Coniochaeta ligniaria NRRL30616, a lignocellulolytic fungus for bioabatement of inhibitors in plant biomass hydrolysates.</title>
        <authorList>
            <consortium name="DOE Joint Genome Institute"/>
            <person name="Jimenez D.J."/>
            <person name="Hector R.E."/>
            <person name="Riley R."/>
            <person name="Sun H."/>
            <person name="Grigoriev I.V."/>
            <person name="Van Elsas J.D."/>
            <person name="Nichols N.N."/>
        </authorList>
    </citation>
    <scope>NUCLEOTIDE SEQUENCE [LARGE SCALE GENOMIC DNA]</scope>
    <source>
        <strain evidence="2 3">NRRL 30616</strain>
    </source>
</reference>
<evidence type="ECO:0000313" key="3">
    <source>
        <dbReference type="Proteomes" id="UP000182658"/>
    </source>
</evidence>
<proteinExistence type="predicted"/>
<evidence type="ECO:0000313" key="2">
    <source>
        <dbReference type="EMBL" id="OIW23359.1"/>
    </source>
</evidence>
<feature type="compositionally biased region" description="Low complexity" evidence="1">
    <location>
        <begin position="545"/>
        <end position="560"/>
    </location>
</feature>
<feature type="compositionally biased region" description="Polar residues" evidence="1">
    <location>
        <begin position="454"/>
        <end position="466"/>
    </location>
</feature>
<gene>
    <name evidence="2" type="ORF">CONLIGDRAFT_686803</name>
</gene>
<feature type="compositionally biased region" description="Basic and acidic residues" evidence="1">
    <location>
        <begin position="565"/>
        <end position="588"/>
    </location>
</feature>
<feature type="region of interest" description="Disordered" evidence="1">
    <location>
        <begin position="145"/>
        <end position="200"/>
    </location>
</feature>
<dbReference type="Proteomes" id="UP000182658">
    <property type="component" value="Unassembled WGS sequence"/>
</dbReference>
<feature type="compositionally biased region" description="Pro residues" evidence="1">
    <location>
        <begin position="439"/>
        <end position="451"/>
    </location>
</feature>
<dbReference type="EMBL" id="KV875107">
    <property type="protein sequence ID" value="OIW23359.1"/>
    <property type="molecule type" value="Genomic_DNA"/>
</dbReference>
<organism evidence="2 3">
    <name type="scientific">Coniochaeta ligniaria NRRL 30616</name>
    <dbReference type="NCBI Taxonomy" id="1408157"/>
    <lineage>
        <taxon>Eukaryota</taxon>
        <taxon>Fungi</taxon>
        <taxon>Dikarya</taxon>
        <taxon>Ascomycota</taxon>
        <taxon>Pezizomycotina</taxon>
        <taxon>Sordariomycetes</taxon>
        <taxon>Sordariomycetidae</taxon>
        <taxon>Coniochaetales</taxon>
        <taxon>Coniochaetaceae</taxon>
        <taxon>Coniochaeta</taxon>
    </lineage>
</organism>
<protein>
    <submittedName>
        <fullName evidence="2">Uncharacterized protein</fullName>
    </submittedName>
</protein>
<sequence length="636" mass="66591">MCPTNSPQSICGIATTHYTTPKPSRLHLCPRSKATILSALFTSNLVPQTKKDLDAHAPLLEDVYRRCGLDHLYQPRRLRGTIYSKFLDVVPGLVHEAKKGGAVMKLMDGRWQWGYEVDLGTVEGALAWWEGHKGAGVSHLAMTTGTQSNDAPLPALPPTATVPGFPSRFESSPPMTPSRSHFPLDSSYGTSSRHPPDSGVASLASEILSGALSPRSATFPSAGGGPSSVDWMTSPLPCTPSATTRGDMYLPARQDMDVPLPDINTLPAVPSPTTPTTRRLAYEAGLEGDGLFSSVARPLFGSPLLVQSPTQAQFGSAQQHLPERGTPPPRVITGATTTVSSEVGSSATVIQGPVLTDTVYEPARESISPVQVVEQYQPKPVGTEVTGVQQSPPPPTNLIDIDSEPTAQPRVASHPALGSPITLTANLKFNAPAASPSHSPQPPSPDYPNPQPNTHSPPHSHAAQNKPQSHQPTSQPPPPLQEKASTAGLGSRDPKSTVLALLDSQVATARASAAQHLAELGRLAEGVRERLGVVLSSSSLTTMTGVTGTAATGETGATRLQQGATREEGGEKGKGGGEKGEGEAEKGVVEGGGNGAVDAAVVDAAVVRQMRMHVDEVERLGGVIGEFLWMRRGLSG</sequence>
<feature type="region of interest" description="Disordered" evidence="1">
    <location>
        <begin position="382"/>
        <end position="417"/>
    </location>
</feature>
<feature type="region of interest" description="Disordered" evidence="1">
    <location>
        <begin position="214"/>
        <end position="234"/>
    </location>
</feature>
<name>A0A1J7I6U5_9PEZI</name>